<gene>
    <name evidence="1" type="ORF">HMPREF9021_00457</name>
</gene>
<dbReference type="RefSeq" id="WP_002642674.1">
    <property type="nucleotide sequence ID" value="NZ_JH815307.1"/>
</dbReference>
<dbReference type="STRING" id="641147.HMPREF9021_00457"/>
<proteinExistence type="predicted"/>
<dbReference type="Proteomes" id="UP000017813">
    <property type="component" value="Unassembled WGS sequence"/>
</dbReference>
<organism evidence="1 2">
    <name type="scientific">Simonsiella muelleri ATCC 29453</name>
    <dbReference type="NCBI Taxonomy" id="641147"/>
    <lineage>
        <taxon>Bacteria</taxon>
        <taxon>Pseudomonadati</taxon>
        <taxon>Pseudomonadota</taxon>
        <taxon>Betaproteobacteria</taxon>
        <taxon>Neisseriales</taxon>
        <taxon>Neisseriaceae</taxon>
        <taxon>Simonsiella</taxon>
    </lineage>
</organism>
<dbReference type="EMBL" id="ADCY02000051">
    <property type="protein sequence ID" value="EFG32052.1"/>
    <property type="molecule type" value="Genomic_DNA"/>
</dbReference>
<reference evidence="1 2" key="1">
    <citation type="submission" date="2010-03" db="EMBL/GenBank/DDBJ databases">
        <authorList>
            <consortium name="The Broad Institute Genome Sequencing Platform"/>
            <person name="Ward D."/>
            <person name="Earl A."/>
            <person name="Feldgarden M."/>
            <person name="Gevers D."/>
            <person name="Young S."/>
            <person name="Zeng Q."/>
            <person name="Koehrsen M."/>
            <person name="Alvarado L."/>
            <person name="Berlin A.M."/>
            <person name="Borenstein D."/>
            <person name="Chapman S.B."/>
            <person name="Chen Z."/>
            <person name="Engels R."/>
            <person name="Freedman E."/>
            <person name="Gellesch M."/>
            <person name="Goldberg J."/>
            <person name="Griggs A."/>
            <person name="Gujja S."/>
            <person name="Heilman E.R."/>
            <person name="Heiman D.I."/>
            <person name="Hepburn T.A."/>
            <person name="Howarth C."/>
            <person name="Jen D."/>
            <person name="Larson L."/>
            <person name="Mehta T."/>
            <person name="Park D."/>
            <person name="Pearson M."/>
            <person name="Richards J."/>
            <person name="Roberts A."/>
            <person name="Saif S."/>
            <person name="Shea T.D."/>
            <person name="Shenoy N."/>
            <person name="Sisk P."/>
            <person name="Stolte C."/>
            <person name="Sykes S.N."/>
            <person name="Walk T."/>
            <person name="White J."/>
            <person name="Yandava C."/>
            <person name="Izard J."/>
            <person name="Baranova O.V."/>
            <person name="Blanton J.M."/>
            <person name="Tanner A.C."/>
            <person name="Dewhirst F."/>
            <person name="Haas B."/>
            <person name="Nusbaum C."/>
            <person name="Birren B."/>
        </authorList>
    </citation>
    <scope>NUCLEOTIDE SEQUENCE [LARGE SCALE GENOMIC DNA]</scope>
    <source>
        <strain evidence="1 2">ATCC 29453</strain>
    </source>
</reference>
<evidence type="ECO:0000313" key="2">
    <source>
        <dbReference type="Proteomes" id="UP000017813"/>
    </source>
</evidence>
<dbReference type="AlphaFoldDB" id="V9HE69"/>
<dbReference type="HOGENOM" id="CLU_2510885_0_0_4"/>
<comment type="caution">
    <text evidence="1">The sequence shown here is derived from an EMBL/GenBank/DDBJ whole genome shotgun (WGS) entry which is preliminary data.</text>
</comment>
<protein>
    <submittedName>
        <fullName evidence="1">Uncharacterized protein</fullName>
    </submittedName>
</protein>
<keyword evidence="2" id="KW-1185">Reference proteome</keyword>
<reference evidence="1 2" key="2">
    <citation type="submission" date="2011-10" db="EMBL/GenBank/DDBJ databases">
        <title>The Genome Sequence of Simonsiella muelleri ATCC 29453.</title>
        <authorList>
            <consortium name="The Broad Institute Genome Sequencing Platform"/>
            <consortium name="The Broad Institute Genome Sequencing Center for Infectious Disease"/>
            <person name="Earl A."/>
            <person name="Ward D."/>
            <person name="Feldgarden M."/>
            <person name="Gevers D."/>
            <person name="Izard J."/>
            <person name="Baranova O.V."/>
            <person name="Blanton J.M."/>
            <person name="Tanner A.C."/>
            <person name="Dewhirst F."/>
            <person name="Young S.K."/>
            <person name="Zeng Q."/>
            <person name="Gargeya S."/>
            <person name="Fitzgerald M."/>
            <person name="Haas B."/>
            <person name="Abouelleil A."/>
            <person name="Alvarado L."/>
            <person name="Arachchi H.M."/>
            <person name="Berlin A."/>
            <person name="Brown A."/>
            <person name="Chapman S.B."/>
            <person name="Chen Z."/>
            <person name="Dunbar C."/>
            <person name="Freedman E."/>
            <person name="Gearin G."/>
            <person name="Goldberg J."/>
            <person name="Griggs A."/>
            <person name="Gujja S."/>
            <person name="Heiman D."/>
            <person name="Howarth C."/>
            <person name="Larson L."/>
            <person name="Lui A."/>
            <person name="MacDonald P.J.P."/>
            <person name="Montmayeur A."/>
            <person name="Murphy C."/>
            <person name="Neiman D."/>
            <person name="Pearson M."/>
            <person name="Priest M."/>
            <person name="Roberts A."/>
            <person name="Saif S."/>
            <person name="Shea T."/>
            <person name="Shenoy N."/>
            <person name="Sisk P."/>
            <person name="Stolte C."/>
            <person name="Sykes S."/>
            <person name="Wortman J."/>
            <person name="Nusbaum C."/>
            <person name="Birren B."/>
        </authorList>
    </citation>
    <scope>NUCLEOTIDE SEQUENCE [LARGE SCALE GENOMIC DNA]</scope>
    <source>
        <strain evidence="1 2">ATCC 29453</strain>
    </source>
</reference>
<sequence>MVRMTASELYEIMDMVHHVLQQRQLARKSELNAEQVADEILARVRQEPLDKNKIYKAIQRLIEDKKITVHPIDGKLTVYIPRSMR</sequence>
<accession>V9HE69</accession>
<evidence type="ECO:0000313" key="1">
    <source>
        <dbReference type="EMBL" id="EFG32052.1"/>
    </source>
</evidence>
<name>V9HE69_9NEIS</name>
<dbReference type="KEGG" id="smur:BWP33_00300"/>